<dbReference type="EMBL" id="CP002961">
    <property type="protein sequence ID" value="AFK04041.1"/>
    <property type="molecule type" value="Genomic_DNA"/>
</dbReference>
<evidence type="ECO:0000313" key="1">
    <source>
        <dbReference type="EMBL" id="AFK04041.1"/>
    </source>
</evidence>
<name>A0ABN4APA7_EMTOG</name>
<organism evidence="1 2">
    <name type="scientific">Emticicia oligotrophica (strain DSM 17448 / CIP 109782 / MTCC 6937 / GPTSA100-15)</name>
    <dbReference type="NCBI Taxonomy" id="929562"/>
    <lineage>
        <taxon>Bacteria</taxon>
        <taxon>Pseudomonadati</taxon>
        <taxon>Bacteroidota</taxon>
        <taxon>Cytophagia</taxon>
        <taxon>Cytophagales</taxon>
        <taxon>Leadbetterellaceae</taxon>
        <taxon>Emticicia</taxon>
    </lineage>
</organism>
<dbReference type="Proteomes" id="UP000002875">
    <property type="component" value="Chromosome"/>
</dbReference>
<evidence type="ECO:0000313" key="2">
    <source>
        <dbReference type="Proteomes" id="UP000002875"/>
    </source>
</evidence>
<protein>
    <submittedName>
        <fullName evidence="1">Uncharacterized protein</fullName>
    </submittedName>
</protein>
<accession>A0ABN4APA7</accession>
<keyword evidence="2" id="KW-1185">Reference proteome</keyword>
<proteinExistence type="predicted"/>
<reference evidence="1 2" key="1">
    <citation type="submission" date="2011-07" db="EMBL/GenBank/DDBJ databases">
        <title>The complete genome of chromosome of Emticicia oligotrophica DSM 17448.</title>
        <authorList>
            <consortium name="US DOE Joint Genome Institute (JGI-PGF)"/>
            <person name="Lucas S."/>
            <person name="Han J."/>
            <person name="Lapidus A."/>
            <person name="Bruce D."/>
            <person name="Goodwin L."/>
            <person name="Pitluck S."/>
            <person name="Peters L."/>
            <person name="Kyrpides N."/>
            <person name="Mavromatis K."/>
            <person name="Ivanova N."/>
            <person name="Ovchinnikova G."/>
            <person name="Teshima H."/>
            <person name="Detter J.C."/>
            <person name="Tapia R."/>
            <person name="Han C."/>
            <person name="Land M."/>
            <person name="Hauser L."/>
            <person name="Markowitz V."/>
            <person name="Cheng J.-F."/>
            <person name="Hugenholtz P."/>
            <person name="Woyke T."/>
            <person name="Wu D."/>
            <person name="Tindall B."/>
            <person name="Pomrenke H."/>
            <person name="Brambilla E."/>
            <person name="Klenk H.-P."/>
            <person name="Eisen J.A."/>
        </authorList>
    </citation>
    <scope>NUCLEOTIDE SEQUENCE [LARGE SCALE GENOMIC DNA]</scope>
    <source>
        <strain evidence="1 2">DSM 17448</strain>
    </source>
</reference>
<sequence>MNYEIICRFCRSKIYDNRATHNSYLISNDFAMTIPQKFCQRPTKVLFSAKISVLTDKNVSKTDMFFCVILRNSNKCQYLTQKKLYYLKLNLNAKPNEFSSGLSCKLAEVGCPSA</sequence>
<gene>
    <name evidence="1" type="ordered locus">Emtol_2908</name>
</gene>